<feature type="compositionally biased region" description="Basic and acidic residues" evidence="1">
    <location>
        <begin position="235"/>
        <end position="247"/>
    </location>
</feature>
<feature type="compositionally biased region" description="Low complexity" evidence="1">
    <location>
        <begin position="255"/>
        <end position="269"/>
    </location>
</feature>
<feature type="compositionally biased region" description="Polar residues" evidence="1">
    <location>
        <begin position="106"/>
        <end position="116"/>
    </location>
</feature>
<dbReference type="GeneID" id="18759503"/>
<evidence type="ECO:0000256" key="1">
    <source>
        <dbReference type="SAM" id="MobiDB-lite"/>
    </source>
</evidence>
<organism evidence="2 3">
    <name type="scientific">Marssonina brunnea f. sp. multigermtubi (strain MB_m1)</name>
    <name type="common">Marssonina leaf spot fungus</name>
    <dbReference type="NCBI Taxonomy" id="1072389"/>
    <lineage>
        <taxon>Eukaryota</taxon>
        <taxon>Fungi</taxon>
        <taxon>Dikarya</taxon>
        <taxon>Ascomycota</taxon>
        <taxon>Pezizomycotina</taxon>
        <taxon>Leotiomycetes</taxon>
        <taxon>Helotiales</taxon>
        <taxon>Drepanopezizaceae</taxon>
        <taxon>Drepanopeziza</taxon>
    </lineage>
</organism>
<feature type="compositionally biased region" description="Polar residues" evidence="1">
    <location>
        <begin position="575"/>
        <end position="584"/>
    </location>
</feature>
<feature type="region of interest" description="Disordered" evidence="1">
    <location>
        <begin position="812"/>
        <end position="970"/>
    </location>
</feature>
<dbReference type="OMA" id="HEDRCAP"/>
<keyword evidence="3" id="KW-1185">Reference proteome</keyword>
<feature type="compositionally biased region" description="Polar residues" evidence="1">
    <location>
        <begin position="295"/>
        <end position="304"/>
    </location>
</feature>
<evidence type="ECO:0000313" key="2">
    <source>
        <dbReference type="EMBL" id="EKD18575.1"/>
    </source>
</evidence>
<dbReference type="KEGG" id="mbe:MBM_03568"/>
<dbReference type="RefSeq" id="XP_007291457.1">
    <property type="nucleotide sequence ID" value="XM_007291395.1"/>
</dbReference>
<dbReference type="Proteomes" id="UP000006753">
    <property type="component" value="Unassembled WGS sequence"/>
</dbReference>
<feature type="compositionally biased region" description="Basic and acidic residues" evidence="1">
    <location>
        <begin position="559"/>
        <end position="574"/>
    </location>
</feature>
<feature type="compositionally biased region" description="Basic and acidic residues" evidence="1">
    <location>
        <begin position="342"/>
        <end position="359"/>
    </location>
</feature>
<sequence length="1075" mass="115898">MTDTLSNPPLGSENTLQRLLDQEQKNKIERIKASFPSSAAYSASPSFTFPLAQPSSISQPGLALSPGPKSMLRRSAPPRLPIKSIGRAVTTPFSSVAPAPLHPSHTKPTSNGTSTKYLAFMADEGIPQGGEANERGSDTSSICQSPGWEHYNANKQQKSTEVEGERRKREPEVTSPQAREGKRSEGASRKRLSKPPPTSKRLTQMVISPERSMSAPAVPGLPYRQGMKERKKTVSGKDRRASVDTSRKAFIPWKSSPNSPSTPPANGSSRKSFAMKPTVDDGGFMGGLKLEQLIIRQQNTSSGDEAQLPPVLQNDRNPDPRKRANIRSSSTSMADSSQHPSSLHEDRCAPAVESVRDSDSPVAPVSLPPSTGHDIPPSEGNIPTGGRPHPPSSSRHFPDAKEAGSPERDSVISLNPGYSDLQDVEDGPKHGRAASMASPPAAQSLSLSSERAKTAQRPALKKSYPPDSGARASYVRHQQQESEAKAIMALQDADADAAKNPRGRRASVTKVMAYVRSRSRSRQPSQDLATSAGQRKLMPDKKSAEKSRHEKKSAGKSRFMSEDDVIKQLHHELSTKSPDGHSNQTRTRSSSSKRPSFQGFRNAAISAFSRHSSNARTASPSSEKSFATARESQSSSKASSSKRASIELHGTSDSTLRKAEDVFPEVASPPPGISDSGVNLATDSRAPESRGERVDMGREQIPANVLPESHAQSNHPRSATTDSSEDYSTLDDSSNVTTPAASRPNSQKNNISERSERGHLDHQIVTDTIKNTTITLIEATPKSPVLKSAFSFEEGVDSVAPPSCGRAGVELEATKDEDQMKLPTGEKASTDLQGSQPTGPIPNAPRKSPSPPVPPIPVQSAYIADLQRKPSMSRSWSTPELQQDLSFLPALKHQPLPRPRRSNENDNGNPKGKENEATPSKLPVTPLVSKYSPPVETPLKTLSRPPTTVRIGSPPPPNSEGSSPAPSNYLQNARLSLPRSQKTIFPSSTFSPHHQIGPDPIAKMLVVCCSCKYFHDMPSKVYECMTKPYNVVTDRDRGVSGVVSTAVKCPWCGHGMSTACCAGYAAMVYLKERLH</sequence>
<feature type="compositionally biased region" description="Polar residues" evidence="1">
    <location>
        <begin position="326"/>
        <end position="341"/>
    </location>
</feature>
<dbReference type="AlphaFoldDB" id="K1WLI7"/>
<dbReference type="HOGENOM" id="CLU_284285_0_0_1"/>
<feature type="compositionally biased region" description="Low complexity" evidence="1">
    <location>
        <begin position="433"/>
        <end position="449"/>
    </location>
</feature>
<dbReference type="OrthoDB" id="5386674at2759"/>
<feature type="compositionally biased region" description="Low complexity" evidence="1">
    <location>
        <begin position="632"/>
        <end position="643"/>
    </location>
</feature>
<feature type="compositionally biased region" description="Polar residues" evidence="1">
    <location>
        <begin position="710"/>
        <end position="722"/>
    </location>
</feature>
<feature type="compositionally biased region" description="Polar residues" evidence="1">
    <location>
        <begin position="870"/>
        <end position="885"/>
    </location>
</feature>
<feature type="compositionally biased region" description="Basic and acidic residues" evidence="1">
    <location>
        <begin position="537"/>
        <end position="548"/>
    </location>
</feature>
<protein>
    <recommendedName>
        <fullName evidence="4">Bgh specific protein</fullName>
    </recommendedName>
</protein>
<feature type="compositionally biased region" description="Basic and acidic residues" evidence="1">
    <location>
        <begin position="685"/>
        <end position="698"/>
    </location>
</feature>
<feature type="compositionally biased region" description="Basic and acidic residues" evidence="1">
    <location>
        <begin position="158"/>
        <end position="172"/>
    </location>
</feature>
<feature type="compositionally biased region" description="Pro residues" evidence="1">
    <location>
        <begin position="839"/>
        <end position="857"/>
    </location>
</feature>
<proteinExistence type="predicted"/>
<evidence type="ECO:0000313" key="3">
    <source>
        <dbReference type="Proteomes" id="UP000006753"/>
    </source>
</evidence>
<name>K1WLI7_MARBU</name>
<accession>K1WLI7</accession>
<evidence type="ECO:0008006" key="4">
    <source>
        <dbReference type="Google" id="ProtNLM"/>
    </source>
</evidence>
<feature type="compositionally biased region" description="Basic and acidic residues" evidence="1">
    <location>
        <begin position="396"/>
        <end position="410"/>
    </location>
</feature>
<feature type="compositionally biased region" description="Basic and acidic residues" evidence="1">
    <location>
        <begin position="179"/>
        <end position="188"/>
    </location>
</feature>
<feature type="region of interest" description="Disordered" evidence="1">
    <location>
        <begin position="52"/>
        <end position="764"/>
    </location>
</feature>
<dbReference type="EMBL" id="JH921433">
    <property type="protein sequence ID" value="EKD18575.1"/>
    <property type="molecule type" value="Genomic_DNA"/>
</dbReference>
<feature type="compositionally biased region" description="Polar residues" evidence="1">
    <location>
        <begin position="730"/>
        <end position="750"/>
    </location>
</feature>
<feature type="compositionally biased region" description="Basic and acidic residues" evidence="1">
    <location>
        <begin position="751"/>
        <end position="764"/>
    </location>
</feature>
<gene>
    <name evidence="2" type="ORF">MBM_03568</name>
</gene>
<feature type="compositionally biased region" description="Polar residues" evidence="1">
    <location>
        <begin position="609"/>
        <end position="625"/>
    </location>
</feature>
<dbReference type="eggNOG" id="ENOG502SGHJ">
    <property type="taxonomic scope" value="Eukaryota"/>
</dbReference>
<reference evidence="2 3" key="1">
    <citation type="journal article" date="2012" name="BMC Genomics">
        <title>Sequencing the genome of Marssonina brunnea reveals fungus-poplar co-evolution.</title>
        <authorList>
            <person name="Zhu S."/>
            <person name="Cao Y.-Z."/>
            <person name="Jiang C."/>
            <person name="Tan B.-Y."/>
            <person name="Wang Z."/>
            <person name="Feng S."/>
            <person name="Zhang L."/>
            <person name="Su X.-H."/>
            <person name="Brejova B."/>
            <person name="Vinar T."/>
            <person name="Xu M."/>
            <person name="Wang M.-X."/>
            <person name="Zhang S.-G."/>
            <person name="Huang M.-R."/>
            <person name="Wu R."/>
            <person name="Zhou Y."/>
        </authorList>
    </citation>
    <scope>NUCLEOTIDE SEQUENCE [LARGE SCALE GENOMIC DNA]</scope>
    <source>
        <strain evidence="2 3">MB_m1</strain>
    </source>
</reference>
<dbReference type="InParanoid" id="K1WLI7"/>